<keyword evidence="17 18" id="KW-0132">Cell division</keyword>
<keyword evidence="10 17" id="KW-0067">ATP-binding</keyword>
<dbReference type="PANTHER" id="PTHR43692:SF1">
    <property type="entry name" value="UDP-N-ACETYLMURAMOYLALANINE--D-GLUTAMATE LIGASE"/>
    <property type="match status" value="1"/>
</dbReference>
<accession>A0A3S8RNZ7</accession>
<keyword evidence="8 17" id="KW-0436">Ligase</keyword>
<dbReference type="SUPFAM" id="SSF51984">
    <property type="entry name" value="MurCD N-terminal domain"/>
    <property type="match status" value="1"/>
</dbReference>
<comment type="subcellular location">
    <subcellularLocation>
        <location evidence="2 17 18">Cytoplasm</location>
    </subcellularLocation>
</comment>
<keyword evidence="9 17" id="KW-0547">Nucleotide-binding</keyword>
<evidence type="ECO:0000313" key="21">
    <source>
        <dbReference type="EMBL" id="AZK44533.1"/>
    </source>
</evidence>
<feature type="domain" description="Mur ligase C-terminal" evidence="19">
    <location>
        <begin position="293"/>
        <end position="401"/>
    </location>
</feature>
<evidence type="ECO:0000256" key="16">
    <source>
        <dbReference type="ARBA" id="ARBA00047632"/>
    </source>
</evidence>
<gene>
    <name evidence="17 21" type="primary">murD</name>
    <name evidence="21" type="ORF">EEI45_07140</name>
</gene>
<dbReference type="EC" id="6.3.2.9" evidence="5 17"/>
<keyword evidence="17 18" id="KW-0131">Cell cycle</keyword>
<evidence type="ECO:0000256" key="2">
    <source>
        <dbReference type="ARBA" id="ARBA00004496"/>
    </source>
</evidence>
<evidence type="ECO:0000256" key="4">
    <source>
        <dbReference type="ARBA" id="ARBA00010416"/>
    </source>
</evidence>
<comment type="catalytic activity">
    <reaction evidence="16 17 18">
        <text>UDP-N-acetyl-alpha-D-muramoyl-L-alanine + D-glutamate + ATP = UDP-N-acetyl-alpha-D-muramoyl-L-alanyl-D-glutamate + ADP + phosphate + H(+)</text>
        <dbReference type="Rhea" id="RHEA:16429"/>
        <dbReference type="ChEBI" id="CHEBI:15378"/>
        <dbReference type="ChEBI" id="CHEBI:29986"/>
        <dbReference type="ChEBI" id="CHEBI:30616"/>
        <dbReference type="ChEBI" id="CHEBI:43474"/>
        <dbReference type="ChEBI" id="CHEBI:83898"/>
        <dbReference type="ChEBI" id="CHEBI:83900"/>
        <dbReference type="ChEBI" id="CHEBI:456216"/>
        <dbReference type="EC" id="6.3.2.9"/>
    </reaction>
</comment>
<dbReference type="InterPro" id="IPR036615">
    <property type="entry name" value="Mur_ligase_C_dom_sf"/>
</dbReference>
<dbReference type="Pfam" id="PF08245">
    <property type="entry name" value="Mur_ligase_M"/>
    <property type="match status" value="1"/>
</dbReference>
<dbReference type="GO" id="GO:0051301">
    <property type="term" value="P:cell division"/>
    <property type="evidence" value="ECO:0007669"/>
    <property type="project" value="UniProtKB-KW"/>
</dbReference>
<evidence type="ECO:0000256" key="12">
    <source>
        <dbReference type="ARBA" id="ARBA00022984"/>
    </source>
</evidence>
<reference evidence="21 22" key="1">
    <citation type="journal article" date="2020" name="Int. J. Syst. Evol. Microbiol.">
        <title>Description of Erysipelothrix piscisicarius sp. nov., an emergent fish pathogen, and assessment of virulence using a tiger barb (Puntigrus tetrazona) infection model.</title>
        <authorList>
            <person name="Pomaranski E.K."/>
            <person name="Griffin M.J."/>
            <person name="Camus A.C."/>
            <person name="Armwood A.R."/>
            <person name="Shelley J."/>
            <person name="Waldbieser G.C."/>
            <person name="LaFrentz B.R."/>
            <person name="Garcia J.C."/>
            <person name="Yanong R."/>
            <person name="Soto E."/>
        </authorList>
    </citation>
    <scope>NUCLEOTIDE SEQUENCE [LARGE SCALE GENOMIC DNA]</scope>
    <source>
        <strain evidence="21 22">15TAL0474</strain>
    </source>
</reference>
<feature type="binding site" evidence="17">
    <location>
        <begin position="103"/>
        <end position="109"/>
    </location>
    <ligand>
        <name>ATP</name>
        <dbReference type="ChEBI" id="CHEBI:30616"/>
    </ligand>
</feature>
<evidence type="ECO:0000256" key="7">
    <source>
        <dbReference type="ARBA" id="ARBA00022490"/>
    </source>
</evidence>
<evidence type="ECO:0000256" key="11">
    <source>
        <dbReference type="ARBA" id="ARBA00022960"/>
    </source>
</evidence>
<dbReference type="GO" id="GO:0009252">
    <property type="term" value="P:peptidoglycan biosynthetic process"/>
    <property type="evidence" value="ECO:0007669"/>
    <property type="project" value="UniProtKB-UniRule"/>
</dbReference>
<dbReference type="RefSeq" id="WP_125164698.1">
    <property type="nucleotide sequence ID" value="NZ_CP034234.1"/>
</dbReference>
<dbReference type="Pfam" id="PF02875">
    <property type="entry name" value="Mur_ligase_C"/>
    <property type="match status" value="1"/>
</dbReference>
<dbReference type="GO" id="GO:0008360">
    <property type="term" value="P:regulation of cell shape"/>
    <property type="evidence" value="ECO:0007669"/>
    <property type="project" value="UniProtKB-KW"/>
</dbReference>
<evidence type="ECO:0000256" key="1">
    <source>
        <dbReference type="ARBA" id="ARBA00002734"/>
    </source>
</evidence>
<evidence type="ECO:0000313" key="22">
    <source>
        <dbReference type="Proteomes" id="UP000278804"/>
    </source>
</evidence>
<dbReference type="InterPro" id="IPR005762">
    <property type="entry name" value="MurD"/>
</dbReference>
<dbReference type="GO" id="GO:0071555">
    <property type="term" value="P:cell wall organization"/>
    <property type="evidence" value="ECO:0007669"/>
    <property type="project" value="UniProtKB-KW"/>
</dbReference>
<evidence type="ECO:0000256" key="8">
    <source>
        <dbReference type="ARBA" id="ARBA00022598"/>
    </source>
</evidence>
<evidence type="ECO:0000256" key="5">
    <source>
        <dbReference type="ARBA" id="ARBA00012212"/>
    </source>
</evidence>
<dbReference type="UniPathway" id="UPA00219"/>
<comment type="pathway">
    <text evidence="3 17 18">Cell wall biogenesis; peptidoglycan biosynthesis.</text>
</comment>
<proteinExistence type="inferred from homology"/>
<dbReference type="Proteomes" id="UP000278804">
    <property type="component" value="Chromosome"/>
</dbReference>
<name>A0A3S8RNZ7_9FIRM</name>
<dbReference type="GO" id="GO:0005524">
    <property type="term" value="F:ATP binding"/>
    <property type="evidence" value="ECO:0007669"/>
    <property type="project" value="UniProtKB-UniRule"/>
</dbReference>
<keyword evidence="13 17" id="KW-0961">Cell wall biogenesis/degradation</keyword>
<dbReference type="SUPFAM" id="SSF53623">
    <property type="entry name" value="MurD-like peptide ligases, catalytic domain"/>
    <property type="match status" value="1"/>
</dbReference>
<dbReference type="NCBIfam" id="TIGR01087">
    <property type="entry name" value="murD"/>
    <property type="match status" value="1"/>
</dbReference>
<organism evidence="21 22">
    <name type="scientific">Erysipelothrix piscisicarius</name>
    <dbReference type="NCBI Taxonomy" id="2485784"/>
    <lineage>
        <taxon>Bacteria</taxon>
        <taxon>Bacillati</taxon>
        <taxon>Bacillota</taxon>
        <taxon>Erysipelotrichia</taxon>
        <taxon>Erysipelotrichales</taxon>
        <taxon>Erysipelotrichaceae</taxon>
        <taxon>Erysipelothrix</taxon>
    </lineage>
</organism>
<evidence type="ECO:0000256" key="15">
    <source>
        <dbReference type="ARBA" id="ARBA00032324"/>
    </source>
</evidence>
<dbReference type="InterPro" id="IPR004101">
    <property type="entry name" value="Mur_ligase_C"/>
</dbReference>
<evidence type="ECO:0000256" key="9">
    <source>
        <dbReference type="ARBA" id="ARBA00022741"/>
    </source>
</evidence>
<dbReference type="Gene3D" id="3.40.1190.10">
    <property type="entry name" value="Mur-like, catalytic domain"/>
    <property type="match status" value="1"/>
</dbReference>
<keyword evidence="22" id="KW-1185">Reference proteome</keyword>
<comment type="function">
    <text evidence="1 17 18">Cell wall formation. Catalyzes the addition of glutamate to the nucleotide precursor UDP-N-acetylmuramoyl-L-alanine (UMA).</text>
</comment>
<dbReference type="HAMAP" id="MF_00639">
    <property type="entry name" value="MurD"/>
    <property type="match status" value="1"/>
</dbReference>
<dbReference type="KEGG" id="eri:EEI45_07140"/>
<evidence type="ECO:0000256" key="13">
    <source>
        <dbReference type="ARBA" id="ARBA00023316"/>
    </source>
</evidence>
<dbReference type="EMBL" id="CP034234">
    <property type="protein sequence ID" value="AZK44533.1"/>
    <property type="molecule type" value="Genomic_DNA"/>
</dbReference>
<protein>
    <recommendedName>
        <fullName evidence="6 17">UDP-N-acetylmuramoylalanine--D-glutamate ligase</fullName>
        <ecNumber evidence="5 17">6.3.2.9</ecNumber>
    </recommendedName>
    <alternativeName>
        <fullName evidence="15 17">D-glutamic acid-adding enzyme</fullName>
    </alternativeName>
    <alternativeName>
        <fullName evidence="14 17">UDP-N-acetylmuramoyl-L-alanyl-D-glutamate synthetase</fullName>
    </alternativeName>
</protein>
<evidence type="ECO:0000256" key="14">
    <source>
        <dbReference type="ARBA" id="ARBA00030398"/>
    </source>
</evidence>
<feature type="domain" description="Mur ligase central" evidence="20">
    <location>
        <begin position="101"/>
        <end position="270"/>
    </location>
</feature>
<dbReference type="Gene3D" id="3.90.190.20">
    <property type="entry name" value="Mur ligase, C-terminal domain"/>
    <property type="match status" value="1"/>
</dbReference>
<dbReference type="PANTHER" id="PTHR43692">
    <property type="entry name" value="UDP-N-ACETYLMURAMOYLALANINE--D-GLUTAMATE LIGASE"/>
    <property type="match status" value="1"/>
</dbReference>
<comment type="similarity">
    <text evidence="4 17">Belongs to the MurCDEF family.</text>
</comment>
<keyword evidence="7 17" id="KW-0963">Cytoplasm</keyword>
<keyword evidence="11 17" id="KW-0133">Cell shape</keyword>
<dbReference type="AlphaFoldDB" id="A0A3S8RNZ7"/>
<evidence type="ECO:0000256" key="17">
    <source>
        <dbReference type="HAMAP-Rule" id="MF_00639"/>
    </source>
</evidence>
<keyword evidence="12 17" id="KW-0573">Peptidoglycan synthesis</keyword>
<evidence type="ECO:0000259" key="19">
    <source>
        <dbReference type="Pfam" id="PF02875"/>
    </source>
</evidence>
<dbReference type="InterPro" id="IPR013221">
    <property type="entry name" value="Mur_ligase_cen"/>
</dbReference>
<dbReference type="Gene3D" id="3.40.50.720">
    <property type="entry name" value="NAD(P)-binding Rossmann-like Domain"/>
    <property type="match status" value="1"/>
</dbReference>
<dbReference type="SUPFAM" id="SSF53244">
    <property type="entry name" value="MurD-like peptide ligases, peptide-binding domain"/>
    <property type="match status" value="1"/>
</dbReference>
<dbReference type="GO" id="GO:0008764">
    <property type="term" value="F:UDP-N-acetylmuramoylalanine-D-glutamate ligase activity"/>
    <property type="evidence" value="ECO:0007669"/>
    <property type="project" value="UniProtKB-UniRule"/>
</dbReference>
<dbReference type="InterPro" id="IPR036565">
    <property type="entry name" value="Mur-like_cat_sf"/>
</dbReference>
<dbReference type="GO" id="GO:0005737">
    <property type="term" value="C:cytoplasm"/>
    <property type="evidence" value="ECO:0007669"/>
    <property type="project" value="UniProtKB-SubCell"/>
</dbReference>
<evidence type="ECO:0000256" key="6">
    <source>
        <dbReference type="ARBA" id="ARBA00015655"/>
    </source>
</evidence>
<evidence type="ECO:0000256" key="10">
    <source>
        <dbReference type="ARBA" id="ARBA00022840"/>
    </source>
</evidence>
<evidence type="ECO:0000256" key="3">
    <source>
        <dbReference type="ARBA" id="ARBA00004752"/>
    </source>
</evidence>
<sequence length="424" mass="47441">MNALIIGGARSGIGCARLLNKEACEVILTTNQDFPERHELEALGIKVSLDDKDLRLVAPYDYVIKNPGIPNDHPLVSQFSRTYNEIEIASRYAKNAMFYAISGTNGKTTTTTCLHEMLLKKDSNALLAGNVGYALSEAVYRDGDVVRDVALEISAFQMEGTPTFSPEVYALMNLSPDHMDRYDQVDDYYKAKLNILPNVKTFIRNCDDENIMRLTRDYQGTVYNLSITHDADICVRQGWVYFLDQALFEVASLKLVGAHNLMNAAFAASLAFLAGVDLQAIQNVIQTFSGVEHRIEFVDEVDGVRYYNDSKATNPESTEVCLQAFEKPIILLAGGFDKHISFDLLKPYESRIKTLYVFGQSSDQICEVFPFAIKVDSMKIAFIEAKSHAIPGDIIVLSPACASYDQFENFEIRGNIFKEYVKTL</sequence>
<evidence type="ECO:0000259" key="20">
    <source>
        <dbReference type="Pfam" id="PF08245"/>
    </source>
</evidence>
<evidence type="ECO:0000256" key="18">
    <source>
        <dbReference type="RuleBase" id="RU003664"/>
    </source>
</evidence>